<sequence length="77" mass="8711">MEAYSLCAGSVFLLARAYSEKVLSNLIRQGNAASQHRCSKRTACPPLEVRQRSRLIILGKRIQPRGQRIQHMAIYKA</sequence>
<evidence type="ECO:0000313" key="1">
    <source>
        <dbReference type="EMBL" id="KAL2870705.1"/>
    </source>
</evidence>
<gene>
    <name evidence="1" type="ORF">BJX67DRAFT_344414</name>
</gene>
<name>A0ABR4M1U7_9EURO</name>
<reference evidence="1 2" key="1">
    <citation type="submission" date="2024-07" db="EMBL/GenBank/DDBJ databases">
        <title>Section-level genome sequencing and comparative genomics of Aspergillus sections Usti and Cavernicolus.</title>
        <authorList>
            <consortium name="Lawrence Berkeley National Laboratory"/>
            <person name="Nybo J.L."/>
            <person name="Vesth T.C."/>
            <person name="Theobald S."/>
            <person name="Frisvad J.C."/>
            <person name="Larsen T.O."/>
            <person name="Kjaerboelling I."/>
            <person name="Rothschild-Mancinelli K."/>
            <person name="Lyhne E.K."/>
            <person name="Kogle M.E."/>
            <person name="Barry K."/>
            <person name="Clum A."/>
            <person name="Na H."/>
            <person name="Ledsgaard L."/>
            <person name="Lin J."/>
            <person name="Lipzen A."/>
            <person name="Kuo A."/>
            <person name="Riley R."/>
            <person name="Mondo S."/>
            <person name="Labutti K."/>
            <person name="Haridas S."/>
            <person name="Pangalinan J."/>
            <person name="Salamov A.A."/>
            <person name="Simmons B.A."/>
            <person name="Magnuson J.K."/>
            <person name="Chen J."/>
            <person name="Drula E."/>
            <person name="Henrissat B."/>
            <person name="Wiebenga A."/>
            <person name="Lubbers R.J."/>
            <person name="Gomes A.C."/>
            <person name="Macurrencykelacurrency M.R."/>
            <person name="Stajich J."/>
            <person name="Grigoriev I.V."/>
            <person name="Mortensen U.H."/>
            <person name="De Vries R.P."/>
            <person name="Baker S.E."/>
            <person name="Andersen M.R."/>
        </authorList>
    </citation>
    <scope>NUCLEOTIDE SEQUENCE [LARGE SCALE GENOMIC DNA]</scope>
    <source>
        <strain evidence="1 2">CBS 449.75</strain>
    </source>
</reference>
<evidence type="ECO:0000313" key="2">
    <source>
        <dbReference type="Proteomes" id="UP001610432"/>
    </source>
</evidence>
<dbReference type="RefSeq" id="XP_070889684.1">
    <property type="nucleotide sequence ID" value="XM_071028252.1"/>
</dbReference>
<proteinExistence type="predicted"/>
<keyword evidence="2" id="KW-1185">Reference proteome</keyword>
<dbReference type="GeneID" id="98143324"/>
<dbReference type="EMBL" id="JBFXLQ010000005">
    <property type="protein sequence ID" value="KAL2870705.1"/>
    <property type="molecule type" value="Genomic_DNA"/>
</dbReference>
<evidence type="ECO:0008006" key="3">
    <source>
        <dbReference type="Google" id="ProtNLM"/>
    </source>
</evidence>
<dbReference type="Proteomes" id="UP001610432">
    <property type="component" value="Unassembled WGS sequence"/>
</dbReference>
<protein>
    <recommendedName>
        <fullName evidence="3">Secreted protein</fullName>
    </recommendedName>
</protein>
<accession>A0ABR4M1U7</accession>
<organism evidence="1 2">
    <name type="scientific">Aspergillus lucknowensis</name>
    <dbReference type="NCBI Taxonomy" id="176173"/>
    <lineage>
        <taxon>Eukaryota</taxon>
        <taxon>Fungi</taxon>
        <taxon>Dikarya</taxon>
        <taxon>Ascomycota</taxon>
        <taxon>Pezizomycotina</taxon>
        <taxon>Eurotiomycetes</taxon>
        <taxon>Eurotiomycetidae</taxon>
        <taxon>Eurotiales</taxon>
        <taxon>Aspergillaceae</taxon>
        <taxon>Aspergillus</taxon>
        <taxon>Aspergillus subgen. Nidulantes</taxon>
    </lineage>
</organism>
<comment type="caution">
    <text evidence="1">The sequence shown here is derived from an EMBL/GenBank/DDBJ whole genome shotgun (WGS) entry which is preliminary data.</text>
</comment>